<evidence type="ECO:0000259" key="6">
    <source>
        <dbReference type="PROSITE" id="PS50011"/>
    </source>
</evidence>
<dbReference type="KEGG" id="more:E1B28_001371"/>
<dbReference type="Proteomes" id="UP001049176">
    <property type="component" value="Chromosome 1"/>
</dbReference>
<sequence>MPTLTANTSSLRPAGSTNKMSPFIGAVEDQWEMYSDIPSDYTVGSPIGFGASSIVYAAQYQPNDRPPPPIPCALKVLDLDSLRPHSLALLQRETILMSLFKHPNVLRVRGSWMNGHKLYIAMRLMNRGSAADVMRYGWQGGFEEEVIKCILKQALKGLNYLHINGFIHRDIKAANLLIDDDGTVLLGDLGVAADLSEDSSEAMDESPAFSKTQPEISSSSWSNHSGPSSDSSKRTVESDILVRPKMGKRKSFVGTPCWMAPELIQGKHYDFAADIWSFGITTLELSLGRPPRSRESPQKVLLRTVREAPPTLDRDGGEYKYSRAFQEFVEACLVKDPSKRPTAEQLLQSSFLKGAKKPSYLISKIFKDLPPLAQRQESRVLPNSQTRVSIESWDFATTVHSLPPSFSTKCLSQETALDNDELLFEVDLDRNLTSPRSHFRSVSFAEQNPVTEGEAVLMDPRDSSNPSPFSQLNALSTSDNDAIDDGQSSSTSSPCMTPPSRLVQFSEKALSDALPSAIDVTPKLPHTDIKPSSSPHETSRRMLSKLSRWYIGKD</sequence>
<feature type="binding site" evidence="4">
    <location>
        <position position="75"/>
    </location>
    <ligand>
        <name>ATP</name>
        <dbReference type="ChEBI" id="CHEBI:30616"/>
    </ligand>
</feature>
<dbReference type="GeneID" id="66070447"/>
<dbReference type="AlphaFoldDB" id="A0A9P7V3B4"/>
<dbReference type="Gene3D" id="1.10.510.10">
    <property type="entry name" value="Transferase(Phosphotransferase) domain 1"/>
    <property type="match status" value="2"/>
</dbReference>
<dbReference type="GO" id="GO:1902554">
    <property type="term" value="C:serine/threonine protein kinase complex"/>
    <property type="evidence" value="ECO:0007669"/>
    <property type="project" value="TreeGrafter"/>
</dbReference>
<dbReference type="PROSITE" id="PS00107">
    <property type="entry name" value="PROTEIN_KINASE_ATP"/>
    <property type="match status" value="1"/>
</dbReference>
<gene>
    <name evidence="7" type="ORF">E1B28_001371</name>
</gene>
<dbReference type="InterPro" id="IPR000719">
    <property type="entry name" value="Prot_kinase_dom"/>
</dbReference>
<dbReference type="RefSeq" id="XP_043016000.1">
    <property type="nucleotide sequence ID" value="XM_043147295.1"/>
</dbReference>
<dbReference type="InterPro" id="IPR008271">
    <property type="entry name" value="Ser/Thr_kinase_AS"/>
</dbReference>
<feature type="region of interest" description="Disordered" evidence="5">
    <location>
        <begin position="457"/>
        <end position="499"/>
    </location>
</feature>
<feature type="region of interest" description="Disordered" evidence="5">
    <location>
        <begin position="519"/>
        <end position="542"/>
    </location>
</feature>
<dbReference type="InterPro" id="IPR047173">
    <property type="entry name" value="STRAD_A/B-like"/>
</dbReference>
<dbReference type="SMART" id="SM00220">
    <property type="entry name" value="S_TKc"/>
    <property type="match status" value="1"/>
</dbReference>
<accession>A0A9P7V3B4</accession>
<evidence type="ECO:0000256" key="1">
    <source>
        <dbReference type="ARBA" id="ARBA00008874"/>
    </source>
</evidence>
<dbReference type="PANTHER" id="PTHR48014:SF21">
    <property type="entry name" value="SERINE_THREONINE-PROTEIN KINASE FRAY2"/>
    <property type="match status" value="1"/>
</dbReference>
<dbReference type="EMBL" id="CM032181">
    <property type="protein sequence ID" value="KAG7099530.1"/>
    <property type="molecule type" value="Genomic_DNA"/>
</dbReference>
<dbReference type="InterPro" id="IPR011009">
    <property type="entry name" value="Kinase-like_dom_sf"/>
</dbReference>
<evidence type="ECO:0000256" key="5">
    <source>
        <dbReference type="SAM" id="MobiDB-lite"/>
    </source>
</evidence>
<keyword evidence="2 4" id="KW-0547">Nucleotide-binding</keyword>
<evidence type="ECO:0000313" key="8">
    <source>
        <dbReference type="Proteomes" id="UP001049176"/>
    </source>
</evidence>
<dbReference type="InterPro" id="IPR017441">
    <property type="entry name" value="Protein_kinase_ATP_BS"/>
</dbReference>
<feature type="domain" description="Protein kinase" evidence="6">
    <location>
        <begin position="41"/>
        <end position="352"/>
    </location>
</feature>
<organism evidence="7 8">
    <name type="scientific">Marasmius oreades</name>
    <name type="common">fairy-ring Marasmius</name>
    <dbReference type="NCBI Taxonomy" id="181124"/>
    <lineage>
        <taxon>Eukaryota</taxon>
        <taxon>Fungi</taxon>
        <taxon>Dikarya</taxon>
        <taxon>Basidiomycota</taxon>
        <taxon>Agaricomycotina</taxon>
        <taxon>Agaricomycetes</taxon>
        <taxon>Agaricomycetidae</taxon>
        <taxon>Agaricales</taxon>
        <taxon>Marasmiineae</taxon>
        <taxon>Marasmiaceae</taxon>
        <taxon>Marasmius</taxon>
    </lineage>
</organism>
<dbReference type="OrthoDB" id="248923at2759"/>
<keyword evidence="8" id="KW-1185">Reference proteome</keyword>
<dbReference type="PROSITE" id="PS50011">
    <property type="entry name" value="PROTEIN_KINASE_DOM"/>
    <property type="match status" value="1"/>
</dbReference>
<feature type="compositionally biased region" description="Low complexity" evidence="5">
    <location>
        <begin position="488"/>
        <end position="499"/>
    </location>
</feature>
<dbReference type="GO" id="GO:0004672">
    <property type="term" value="F:protein kinase activity"/>
    <property type="evidence" value="ECO:0007669"/>
    <property type="project" value="InterPro"/>
</dbReference>
<feature type="compositionally biased region" description="Low complexity" evidence="5">
    <location>
        <begin position="217"/>
        <end position="230"/>
    </location>
</feature>
<dbReference type="GO" id="GO:0006611">
    <property type="term" value="P:protein export from nucleus"/>
    <property type="evidence" value="ECO:0007669"/>
    <property type="project" value="TreeGrafter"/>
</dbReference>
<evidence type="ECO:0000256" key="2">
    <source>
        <dbReference type="ARBA" id="ARBA00022741"/>
    </source>
</evidence>
<evidence type="ECO:0000313" key="7">
    <source>
        <dbReference type="EMBL" id="KAG7099530.1"/>
    </source>
</evidence>
<dbReference type="PROSITE" id="PS00108">
    <property type="entry name" value="PROTEIN_KINASE_ST"/>
    <property type="match status" value="1"/>
</dbReference>
<dbReference type="GO" id="GO:0043539">
    <property type="term" value="F:protein serine/threonine kinase activator activity"/>
    <property type="evidence" value="ECO:0007669"/>
    <property type="project" value="InterPro"/>
</dbReference>
<comment type="caution">
    <text evidence="7">The sequence shown here is derived from an EMBL/GenBank/DDBJ whole genome shotgun (WGS) entry which is preliminary data.</text>
</comment>
<evidence type="ECO:0000256" key="4">
    <source>
        <dbReference type="PROSITE-ProRule" id="PRU10141"/>
    </source>
</evidence>
<feature type="compositionally biased region" description="Polar residues" evidence="5">
    <location>
        <begin position="463"/>
        <end position="480"/>
    </location>
</feature>
<reference evidence="7" key="1">
    <citation type="journal article" date="2021" name="Genome Biol. Evol.">
        <title>The assembled and annotated genome of the fairy-ring fungus Marasmius oreades.</title>
        <authorList>
            <person name="Hiltunen M."/>
            <person name="Ament-Velasquez S.L."/>
            <person name="Johannesson H."/>
        </authorList>
    </citation>
    <scope>NUCLEOTIDE SEQUENCE</scope>
    <source>
        <strain evidence="7">03SP1</strain>
    </source>
</reference>
<dbReference type="SUPFAM" id="SSF56112">
    <property type="entry name" value="Protein kinase-like (PK-like)"/>
    <property type="match status" value="1"/>
</dbReference>
<dbReference type="GO" id="GO:0005524">
    <property type="term" value="F:ATP binding"/>
    <property type="evidence" value="ECO:0007669"/>
    <property type="project" value="UniProtKB-UniRule"/>
</dbReference>
<dbReference type="Pfam" id="PF00069">
    <property type="entry name" value="Pkinase"/>
    <property type="match status" value="2"/>
</dbReference>
<name>A0A9P7V3B4_9AGAR</name>
<feature type="region of interest" description="Disordered" evidence="5">
    <location>
        <begin position="200"/>
        <end position="240"/>
    </location>
</feature>
<evidence type="ECO:0000256" key="3">
    <source>
        <dbReference type="ARBA" id="ARBA00022840"/>
    </source>
</evidence>
<proteinExistence type="inferred from homology"/>
<dbReference type="PANTHER" id="PTHR48014">
    <property type="entry name" value="SERINE/THREONINE-PROTEIN KINASE FRAY2"/>
    <property type="match status" value="1"/>
</dbReference>
<protein>
    <recommendedName>
        <fullName evidence="6">Protein kinase domain-containing protein</fullName>
    </recommendedName>
</protein>
<comment type="similarity">
    <text evidence="1">Belongs to the protein kinase superfamily. STE Ser/Thr protein kinase family. STE20 subfamily.</text>
</comment>
<keyword evidence="3 4" id="KW-0067">ATP-binding</keyword>
<feature type="compositionally biased region" description="Basic and acidic residues" evidence="5">
    <location>
        <begin position="231"/>
        <end position="240"/>
    </location>
</feature>